<keyword evidence="4 7" id="KW-0460">Magnesium</keyword>
<evidence type="ECO:0000256" key="2">
    <source>
        <dbReference type="ARBA" id="ARBA00022723"/>
    </source>
</evidence>
<dbReference type="InterPro" id="IPR029054">
    <property type="entry name" value="dUTPase-like"/>
</dbReference>
<dbReference type="PANTHER" id="PTHR11241:SF0">
    <property type="entry name" value="DEOXYURIDINE 5'-TRIPHOSPHATE NUCLEOTIDOHYDROLASE"/>
    <property type="match status" value="1"/>
</dbReference>
<accession>A0A975MNL0</accession>
<dbReference type="Proteomes" id="UP000676649">
    <property type="component" value="Chromosome"/>
</dbReference>
<dbReference type="AlphaFoldDB" id="A0A975MNL0"/>
<dbReference type="SUPFAM" id="SSF51283">
    <property type="entry name" value="dUTPase-like"/>
    <property type="match status" value="1"/>
</dbReference>
<sequence>MKLKIQTKILNPKLGTDFPLPAFATDGSAGMDLRACLDAPVTVAVGETVMIPTGLAIYIADPGIMAVLAPRSGLSLKHGIGLKNFVGIVDSDYQNEIGIAVWNHGAASYTIQPGERICQMLFVPVLQPSLEIVSEFNAESSRGLGGWGHSGQH</sequence>
<keyword evidence="3 7" id="KW-0378">Hydrolase</keyword>
<dbReference type="CDD" id="cd07557">
    <property type="entry name" value="trimeric_dUTPase"/>
    <property type="match status" value="1"/>
</dbReference>
<feature type="domain" description="dUTPase-like" evidence="8">
    <location>
        <begin position="18"/>
        <end position="151"/>
    </location>
</feature>
<dbReference type="GO" id="GO:0000287">
    <property type="term" value="F:magnesium ion binding"/>
    <property type="evidence" value="ECO:0007669"/>
    <property type="project" value="UniProtKB-UniRule"/>
</dbReference>
<proteinExistence type="inferred from homology"/>
<evidence type="ECO:0000256" key="1">
    <source>
        <dbReference type="ARBA" id="ARBA00006581"/>
    </source>
</evidence>
<dbReference type="EMBL" id="CP073754">
    <property type="protein sequence ID" value="QWF71082.1"/>
    <property type="molecule type" value="Genomic_DNA"/>
</dbReference>
<dbReference type="RefSeq" id="WP_215582658.1">
    <property type="nucleotide sequence ID" value="NZ_CP073754.1"/>
</dbReference>
<dbReference type="InterPro" id="IPR033704">
    <property type="entry name" value="dUTPase_trimeric"/>
</dbReference>
<comment type="cofactor">
    <cofactor evidence="7">
        <name>Mg(2+)</name>
        <dbReference type="ChEBI" id="CHEBI:18420"/>
    </cofactor>
</comment>
<feature type="binding site" evidence="7">
    <location>
        <begin position="71"/>
        <end position="73"/>
    </location>
    <ligand>
        <name>substrate</name>
    </ligand>
</feature>
<dbReference type="GO" id="GO:0046081">
    <property type="term" value="P:dUTP catabolic process"/>
    <property type="evidence" value="ECO:0007669"/>
    <property type="project" value="InterPro"/>
</dbReference>
<comment type="function">
    <text evidence="7">This enzyme is involved in nucleotide metabolism: it produces dUMP, the immediate precursor of thymidine nucleotides and it decreases the intracellular concentration of dUTP so that uracil cannot be incorporated into DNA.</text>
</comment>
<dbReference type="PANTHER" id="PTHR11241">
    <property type="entry name" value="DEOXYURIDINE 5'-TRIPHOSPHATE NUCLEOTIDOHYDROLASE"/>
    <property type="match status" value="1"/>
</dbReference>
<dbReference type="NCBIfam" id="TIGR00576">
    <property type="entry name" value="dut"/>
    <property type="match status" value="1"/>
</dbReference>
<evidence type="ECO:0000256" key="4">
    <source>
        <dbReference type="ARBA" id="ARBA00022842"/>
    </source>
</evidence>
<dbReference type="InterPro" id="IPR036157">
    <property type="entry name" value="dUTPase-like_sf"/>
</dbReference>
<evidence type="ECO:0000259" key="8">
    <source>
        <dbReference type="Pfam" id="PF00692"/>
    </source>
</evidence>
<evidence type="ECO:0000256" key="7">
    <source>
        <dbReference type="HAMAP-Rule" id="MF_00116"/>
    </source>
</evidence>
<dbReference type="Pfam" id="PF00692">
    <property type="entry name" value="dUTPase"/>
    <property type="match status" value="1"/>
</dbReference>
<keyword evidence="2 7" id="KW-0479">Metal-binding</keyword>
<comment type="pathway">
    <text evidence="7">Pyrimidine metabolism; dUMP biosynthesis; dUMP from dCTP (dUTP route): step 2/2.</text>
</comment>
<comment type="catalytic activity">
    <reaction evidence="6 7">
        <text>dUTP + H2O = dUMP + diphosphate + H(+)</text>
        <dbReference type="Rhea" id="RHEA:10248"/>
        <dbReference type="ChEBI" id="CHEBI:15377"/>
        <dbReference type="ChEBI" id="CHEBI:15378"/>
        <dbReference type="ChEBI" id="CHEBI:33019"/>
        <dbReference type="ChEBI" id="CHEBI:61555"/>
        <dbReference type="ChEBI" id="CHEBI:246422"/>
        <dbReference type="EC" id="3.6.1.23"/>
    </reaction>
</comment>
<keyword evidence="5 7" id="KW-0546">Nucleotide metabolism</keyword>
<dbReference type="NCBIfam" id="NF001862">
    <property type="entry name" value="PRK00601.1"/>
    <property type="match status" value="1"/>
</dbReference>
<reference evidence="9" key="1">
    <citation type="submission" date="2021-04" db="EMBL/GenBank/DDBJ databases">
        <title>Draft genome sequence data of methanotrophic Methylovulum sp. strain S1L and Methylomonas sp. strain S2AM isolated from boreal lake water columns.</title>
        <authorList>
            <person name="Rissanen A.J."/>
            <person name="Mangayil R."/>
            <person name="Svenning M.M."/>
            <person name="Khanongnuch R."/>
        </authorList>
    </citation>
    <scope>NUCLEOTIDE SEQUENCE</scope>
    <source>
        <strain evidence="9">S2AM</strain>
    </source>
</reference>
<dbReference type="GO" id="GO:0004170">
    <property type="term" value="F:dUTP diphosphatase activity"/>
    <property type="evidence" value="ECO:0007669"/>
    <property type="project" value="UniProtKB-UniRule"/>
</dbReference>
<evidence type="ECO:0000313" key="10">
    <source>
        <dbReference type="Proteomes" id="UP000676649"/>
    </source>
</evidence>
<dbReference type="FunFam" id="2.70.40.10:FF:000002">
    <property type="entry name" value="dUTP diphosphatase"/>
    <property type="match status" value="1"/>
</dbReference>
<dbReference type="EC" id="3.6.1.23" evidence="7"/>
<comment type="similarity">
    <text evidence="1 7">Belongs to the dUTPase family.</text>
</comment>
<feature type="binding site" evidence="7">
    <location>
        <position position="90"/>
    </location>
    <ligand>
        <name>substrate</name>
    </ligand>
</feature>
<gene>
    <name evidence="7 9" type="primary">dut</name>
    <name evidence="9" type="ORF">KEF85_00860</name>
</gene>
<dbReference type="HAMAP" id="MF_00116">
    <property type="entry name" value="dUTPase_bact"/>
    <property type="match status" value="1"/>
</dbReference>
<feature type="binding site" evidence="7">
    <location>
        <position position="84"/>
    </location>
    <ligand>
        <name>substrate</name>
    </ligand>
</feature>
<dbReference type="KEGG" id="mpad:KEF85_00860"/>
<protein>
    <recommendedName>
        <fullName evidence="7">Deoxyuridine 5'-triphosphate nucleotidohydrolase</fullName>
        <shortName evidence="7">dUTPase</shortName>
        <ecNumber evidence="7">3.6.1.23</ecNumber>
    </recommendedName>
    <alternativeName>
        <fullName evidence="7">dUTP pyrophosphatase</fullName>
    </alternativeName>
</protein>
<organism evidence="9 10">
    <name type="scientific">Methylomonas paludis</name>
    <dbReference type="NCBI Taxonomy" id="1173101"/>
    <lineage>
        <taxon>Bacteria</taxon>
        <taxon>Pseudomonadati</taxon>
        <taxon>Pseudomonadota</taxon>
        <taxon>Gammaproteobacteria</taxon>
        <taxon>Methylococcales</taxon>
        <taxon>Methylococcaceae</taxon>
        <taxon>Methylomonas</taxon>
    </lineage>
</organism>
<evidence type="ECO:0000256" key="3">
    <source>
        <dbReference type="ARBA" id="ARBA00022801"/>
    </source>
</evidence>
<dbReference type="GO" id="GO:0006226">
    <property type="term" value="P:dUMP biosynthetic process"/>
    <property type="evidence" value="ECO:0007669"/>
    <property type="project" value="UniProtKB-UniRule"/>
</dbReference>
<name>A0A975MNL0_9GAMM</name>
<comment type="caution">
    <text evidence="7">Lacks conserved residue(s) required for the propagation of feature annotation.</text>
</comment>
<dbReference type="Gene3D" id="2.70.40.10">
    <property type="match status" value="1"/>
</dbReference>
<evidence type="ECO:0000313" key="9">
    <source>
        <dbReference type="EMBL" id="QWF71082.1"/>
    </source>
</evidence>
<keyword evidence="10" id="KW-1185">Reference proteome</keyword>
<evidence type="ECO:0000256" key="6">
    <source>
        <dbReference type="ARBA" id="ARBA00047686"/>
    </source>
</evidence>
<dbReference type="InterPro" id="IPR008181">
    <property type="entry name" value="dUTPase"/>
</dbReference>
<evidence type="ECO:0000256" key="5">
    <source>
        <dbReference type="ARBA" id="ARBA00023080"/>
    </source>
</evidence>